<keyword evidence="3" id="KW-1185">Reference proteome</keyword>
<feature type="region of interest" description="Disordered" evidence="1">
    <location>
        <begin position="761"/>
        <end position="790"/>
    </location>
</feature>
<feature type="compositionally biased region" description="Low complexity" evidence="1">
    <location>
        <begin position="163"/>
        <end position="174"/>
    </location>
</feature>
<comment type="caution">
    <text evidence="2">The sequence shown here is derived from an EMBL/GenBank/DDBJ whole genome shotgun (WGS) entry which is preliminary data.</text>
</comment>
<feature type="region of interest" description="Disordered" evidence="1">
    <location>
        <begin position="1"/>
        <end position="296"/>
    </location>
</feature>
<dbReference type="Proteomes" id="UP001224775">
    <property type="component" value="Unassembled WGS sequence"/>
</dbReference>
<organism evidence="2 3">
    <name type="scientific">Skeletonema marinoi</name>
    <dbReference type="NCBI Taxonomy" id="267567"/>
    <lineage>
        <taxon>Eukaryota</taxon>
        <taxon>Sar</taxon>
        <taxon>Stramenopiles</taxon>
        <taxon>Ochrophyta</taxon>
        <taxon>Bacillariophyta</taxon>
        <taxon>Coscinodiscophyceae</taxon>
        <taxon>Thalassiosirophycidae</taxon>
        <taxon>Thalassiosirales</taxon>
        <taxon>Skeletonemataceae</taxon>
        <taxon>Skeletonema</taxon>
        <taxon>Skeletonema marinoi-dohrnii complex</taxon>
    </lineage>
</organism>
<feature type="compositionally biased region" description="Polar residues" evidence="1">
    <location>
        <begin position="851"/>
        <end position="865"/>
    </location>
</feature>
<feature type="compositionally biased region" description="Polar residues" evidence="1">
    <location>
        <begin position="1206"/>
        <end position="1226"/>
    </location>
</feature>
<feature type="compositionally biased region" description="Pro residues" evidence="1">
    <location>
        <begin position="832"/>
        <end position="841"/>
    </location>
</feature>
<feature type="compositionally biased region" description="Low complexity" evidence="1">
    <location>
        <begin position="1163"/>
        <end position="1174"/>
    </location>
</feature>
<dbReference type="AlphaFoldDB" id="A0AAD9DAG0"/>
<feature type="compositionally biased region" description="Polar residues" evidence="1">
    <location>
        <begin position="36"/>
        <end position="51"/>
    </location>
</feature>
<feature type="compositionally biased region" description="Basic and acidic residues" evidence="1">
    <location>
        <begin position="503"/>
        <end position="518"/>
    </location>
</feature>
<feature type="region of interest" description="Disordered" evidence="1">
    <location>
        <begin position="698"/>
        <end position="742"/>
    </location>
</feature>
<feature type="compositionally biased region" description="Polar residues" evidence="1">
    <location>
        <begin position="68"/>
        <end position="78"/>
    </location>
</feature>
<feature type="compositionally biased region" description="Basic residues" evidence="1">
    <location>
        <begin position="182"/>
        <end position="195"/>
    </location>
</feature>
<feature type="compositionally biased region" description="Basic residues" evidence="1">
    <location>
        <begin position="148"/>
        <end position="162"/>
    </location>
</feature>
<feature type="compositionally biased region" description="Polar residues" evidence="1">
    <location>
        <begin position="257"/>
        <end position="296"/>
    </location>
</feature>
<feature type="compositionally biased region" description="Basic and acidic residues" evidence="1">
    <location>
        <begin position="698"/>
        <end position="712"/>
    </location>
</feature>
<feature type="compositionally biased region" description="Basic and acidic residues" evidence="1">
    <location>
        <begin position="1"/>
        <end position="12"/>
    </location>
</feature>
<feature type="region of interest" description="Disordered" evidence="1">
    <location>
        <begin position="311"/>
        <end position="338"/>
    </location>
</feature>
<evidence type="ECO:0000313" key="3">
    <source>
        <dbReference type="Proteomes" id="UP001224775"/>
    </source>
</evidence>
<feature type="compositionally biased region" description="Pro residues" evidence="1">
    <location>
        <begin position="133"/>
        <end position="146"/>
    </location>
</feature>
<feature type="compositionally biased region" description="Polar residues" evidence="1">
    <location>
        <begin position="768"/>
        <end position="790"/>
    </location>
</feature>
<evidence type="ECO:0000256" key="1">
    <source>
        <dbReference type="SAM" id="MobiDB-lite"/>
    </source>
</evidence>
<feature type="compositionally biased region" description="Polar residues" evidence="1">
    <location>
        <begin position="1153"/>
        <end position="1162"/>
    </location>
</feature>
<feature type="region of interest" description="Disordered" evidence="1">
    <location>
        <begin position="493"/>
        <end position="542"/>
    </location>
</feature>
<feature type="region of interest" description="Disordered" evidence="1">
    <location>
        <begin position="826"/>
        <end position="865"/>
    </location>
</feature>
<name>A0AAD9DAG0_9STRA</name>
<proteinExistence type="predicted"/>
<feature type="compositionally biased region" description="Basic and acidic residues" evidence="1">
    <location>
        <begin position="219"/>
        <end position="230"/>
    </location>
</feature>
<evidence type="ECO:0000313" key="2">
    <source>
        <dbReference type="EMBL" id="KAK1740112.1"/>
    </source>
</evidence>
<accession>A0AAD9DAG0</accession>
<gene>
    <name evidence="2" type="ORF">QTG54_009062</name>
</gene>
<reference evidence="2" key="1">
    <citation type="submission" date="2023-06" db="EMBL/GenBank/DDBJ databases">
        <title>Survivors Of The Sea: Transcriptome response of Skeletonema marinoi to long-term dormancy.</title>
        <authorList>
            <person name="Pinder M.I.M."/>
            <person name="Kourtchenko O."/>
            <person name="Robertson E.K."/>
            <person name="Larsson T."/>
            <person name="Maumus F."/>
            <person name="Osuna-Cruz C.M."/>
            <person name="Vancaester E."/>
            <person name="Stenow R."/>
            <person name="Vandepoele K."/>
            <person name="Ploug H."/>
            <person name="Bruchert V."/>
            <person name="Godhe A."/>
            <person name="Topel M."/>
        </authorList>
    </citation>
    <scope>NUCLEOTIDE SEQUENCE</scope>
    <source>
        <strain evidence="2">R05AC</strain>
    </source>
</reference>
<protein>
    <submittedName>
        <fullName evidence="2">Uncharacterized protein</fullName>
    </submittedName>
</protein>
<feature type="compositionally biased region" description="Low complexity" evidence="1">
    <location>
        <begin position="418"/>
        <end position="433"/>
    </location>
</feature>
<feature type="compositionally biased region" description="Basic residues" evidence="1">
    <location>
        <begin position="94"/>
        <end position="112"/>
    </location>
</feature>
<feature type="compositionally biased region" description="Polar residues" evidence="1">
    <location>
        <begin position="1181"/>
        <end position="1194"/>
    </location>
</feature>
<feature type="region of interest" description="Disordered" evidence="1">
    <location>
        <begin position="418"/>
        <end position="444"/>
    </location>
</feature>
<feature type="region of interest" description="Disordered" evidence="1">
    <location>
        <begin position="1153"/>
        <end position="1230"/>
    </location>
</feature>
<feature type="compositionally biased region" description="Polar residues" evidence="1">
    <location>
        <begin position="521"/>
        <end position="540"/>
    </location>
</feature>
<dbReference type="EMBL" id="JATAAI010000016">
    <property type="protein sequence ID" value="KAK1740112.1"/>
    <property type="molecule type" value="Genomic_DNA"/>
</dbReference>
<sequence length="1245" mass="137758">MSEFHPPNDDKSVMQSEALPTMGGDSHPNDGDMNHNDSSNNYEVLANTTSNSHHHPHPEEVAAPWGNNHPSSNMSYNNPHHRAPPPPPPPPHGSYHHHPPHEPHHHHPHHGGYHPPYGSSPHYAYPPHDSHYHPPPPHHPPPPPSHHPSVHHYPPKYSHHPHSSQMYHHPGYYQHPPPPPPHYHHHYPPQHHHQHGMPPHGTYPPPPHYSSGPPQDVSPHNHRDDTHHVGESMPPKQPMNHPTEQQEYYPLPPQQLNMVTPTINSATTPGATNYSPNTTSPPDTNDSNATTTQDDIMNSPATKELFASTPHHLSTKPTSISGGSGGGTFNRSGLYRQRKQQQAVHKSILSKGLLPLDYDKNDDLVICGFEDSLLLPVARYDDDDGRVEEDEEVVRHHGGVASSISSVAATAANTAAQISGGGSTYTSSQSTTSENGSGGGANMVTSPHQMEEIKSLSNQARAQIAKMKRMGKRQVQQVESQRVADIACEDNERYASSADDDESSHNVDAARDGEEVGTRGDATTEQYTIKTPKKSSTQPQKRYKDKDGFIYYRRVGNKHYKKLFEKGLVPKGDDGDSADAKVVERVNAIQTITTTTTDGVLVEEVPVVHQPEGGEDIGGVLNRRGLEERVEEGDGEVLEESMEQEQSLQLPRSRQTQLLYCNQQKRPVNASDGYELRVVPHEDGNDFHVELIKPDAEKVESVKTSAEEKDAEGATSPFSSPSVESEKLSENVEEGTAGGSKKNVGEFVSAVDSILDAAETIAKRDTPRSSPVTLPQSQHQQTEDFSLPGISSLTKRKCADMIQGYQEEKRQRSNSSVAFNPCTYTAPSTYSYPPPDTVRPSPPHERVAEPSPQSHSAGHASNHTYSQIICQDRKEKRGRRTYCYPHPSVDLTEYYSSRQVTKTKKEELTALALCAASHIQKEPVLFRAILLNMALERERDSPKRHSGGAPTHLKNLALKRLSSQNLDGSATDAAFMSAVESSGKKLIRDGFFWKDVPELEKVLQTHMMEYYFMSENRPQSKKQQQFNNRLVSLVYQEAIARGFVFDPVSFSLEGHGPLDFPSTTTPIECAGNWIVPPGFNHKKLRDRIRCYYKTHVQNSKKRLGTLLKNPIKERNRDILLRLVNELKSQEHIELSPECVVALKRLKVEQDSIKGTVSTPDGTSPSSYEISSQPSAGYIGDHSQQTTTPYSSRATISDGGSGSSSSTAHSVQTPHATAHQPASTTFSPFKHASLLSSMRQLDSQRH</sequence>
<feature type="compositionally biased region" description="Low complexity" evidence="1">
    <location>
        <begin position="113"/>
        <end position="127"/>
    </location>
</feature>